<keyword evidence="3" id="KW-1185">Reference proteome</keyword>
<dbReference type="STRING" id="41431.PCC8801_0342"/>
<feature type="region of interest" description="Disordered" evidence="1">
    <location>
        <begin position="1"/>
        <end position="38"/>
    </location>
</feature>
<evidence type="ECO:0000256" key="1">
    <source>
        <dbReference type="SAM" id="MobiDB-lite"/>
    </source>
</evidence>
<dbReference type="HOGENOM" id="CLU_3327059_0_0_3"/>
<dbReference type="KEGG" id="cyp:PCC8801_0342"/>
<gene>
    <name evidence="2" type="ordered locus">PCC8801_0342</name>
</gene>
<dbReference type="AlphaFoldDB" id="B7K3C0"/>
<protein>
    <submittedName>
        <fullName evidence="2">Uncharacterized protein</fullName>
    </submittedName>
</protein>
<accession>B7K3C0</accession>
<organism evidence="2 3">
    <name type="scientific">Rippkaea orientalis (strain PCC 8801 / RF-1)</name>
    <name type="common">Cyanothece sp. (strain PCC 8801)</name>
    <dbReference type="NCBI Taxonomy" id="41431"/>
    <lineage>
        <taxon>Bacteria</taxon>
        <taxon>Bacillati</taxon>
        <taxon>Cyanobacteriota</taxon>
        <taxon>Cyanophyceae</taxon>
        <taxon>Oscillatoriophycideae</taxon>
        <taxon>Chroococcales</taxon>
        <taxon>Aphanothecaceae</taxon>
        <taxon>Rippkaea</taxon>
        <taxon>Rippkaea orientalis</taxon>
    </lineage>
</organism>
<name>B7K3C0_RIPO1</name>
<reference evidence="3" key="1">
    <citation type="journal article" date="2011" name="MBio">
        <title>Novel metabolic attributes of the genus Cyanothece, comprising a group of unicellular nitrogen-fixing Cyanobacteria.</title>
        <authorList>
            <person name="Bandyopadhyay A."/>
            <person name="Elvitigala T."/>
            <person name="Welsh E."/>
            <person name="Stockel J."/>
            <person name="Liberton M."/>
            <person name="Min H."/>
            <person name="Sherman L.A."/>
            <person name="Pakrasi H.B."/>
        </authorList>
    </citation>
    <scope>NUCLEOTIDE SEQUENCE [LARGE SCALE GENOMIC DNA]</scope>
    <source>
        <strain evidence="3">PCC 8801</strain>
    </source>
</reference>
<sequence length="38" mass="4224">MIKGCRDLDVGENLTKAKRAKPVDANNKLKTDTQNSHL</sequence>
<evidence type="ECO:0000313" key="2">
    <source>
        <dbReference type="EMBL" id="ACK64440.1"/>
    </source>
</evidence>
<dbReference type="Proteomes" id="UP000008204">
    <property type="component" value="Chromosome"/>
</dbReference>
<evidence type="ECO:0000313" key="3">
    <source>
        <dbReference type="Proteomes" id="UP000008204"/>
    </source>
</evidence>
<proteinExistence type="predicted"/>
<dbReference type="EMBL" id="CP001287">
    <property type="protein sequence ID" value="ACK64440.1"/>
    <property type="molecule type" value="Genomic_DNA"/>
</dbReference>